<accession>A0A6J3M9Y4</accession>
<feature type="domain" description="DUF8004" evidence="1">
    <location>
        <begin position="145"/>
        <end position="196"/>
    </location>
</feature>
<dbReference type="Pfam" id="PF26013">
    <property type="entry name" value="DUF8004"/>
    <property type="match status" value="1"/>
</dbReference>
<dbReference type="InterPro" id="IPR058317">
    <property type="entry name" value="DUF8004"/>
</dbReference>
<sequence length="196" mass="22004">QDQDLWSDGLGCLTYLHSRNISHREPTFKIPIDALRRSNSPYLLKYCLYRPTASATSMKYAASELKVSTGSCGDQACNNGRACADLRLFVPPPVHASRDECHAYNLTTRNYFAFLMARPLVGTQLSTTLTDLWRRIQLWSPNASSELYEYCRAQGYTDVTGNPRLAVAMLALATEARWQAVWVDAFAHCVGMQSQL</sequence>
<dbReference type="GeneID" id="54358030"/>
<keyword evidence="2" id="KW-1185">Reference proteome</keyword>
<evidence type="ECO:0000313" key="3">
    <source>
        <dbReference type="RefSeq" id="XP_033461475.1"/>
    </source>
</evidence>
<dbReference type="AlphaFoldDB" id="A0A6J3M9Y4"/>
<organism evidence="3">
    <name type="scientific">Dissoconium aciculare CBS 342.82</name>
    <dbReference type="NCBI Taxonomy" id="1314786"/>
    <lineage>
        <taxon>Eukaryota</taxon>
        <taxon>Fungi</taxon>
        <taxon>Dikarya</taxon>
        <taxon>Ascomycota</taxon>
        <taxon>Pezizomycotina</taxon>
        <taxon>Dothideomycetes</taxon>
        <taxon>Dothideomycetidae</taxon>
        <taxon>Mycosphaerellales</taxon>
        <taxon>Dissoconiaceae</taxon>
        <taxon>Dissoconium</taxon>
    </lineage>
</organism>
<dbReference type="PANTHER" id="PTHR39601:SF1">
    <property type="entry name" value="CHORIOGENIN HMINOR"/>
    <property type="match status" value="1"/>
</dbReference>
<name>A0A6J3M9Y4_9PEZI</name>
<feature type="non-terminal residue" evidence="3">
    <location>
        <position position="196"/>
    </location>
</feature>
<dbReference type="RefSeq" id="XP_033461475.1">
    <property type="nucleotide sequence ID" value="XM_033600230.1"/>
</dbReference>
<feature type="non-terminal residue" evidence="3">
    <location>
        <position position="1"/>
    </location>
</feature>
<reference evidence="3" key="1">
    <citation type="submission" date="2020-01" db="EMBL/GenBank/DDBJ databases">
        <authorList>
            <consortium name="DOE Joint Genome Institute"/>
            <person name="Haridas S."/>
            <person name="Albert R."/>
            <person name="Binder M."/>
            <person name="Bloem J."/>
            <person name="Labutti K."/>
            <person name="Salamov A."/>
            <person name="Andreopoulos B."/>
            <person name="Baker S.E."/>
            <person name="Barry K."/>
            <person name="Bills G."/>
            <person name="Bluhm B.H."/>
            <person name="Cannon C."/>
            <person name="Castanera R."/>
            <person name="Culley D.E."/>
            <person name="Daum C."/>
            <person name="Ezra D."/>
            <person name="Gonzalez J.B."/>
            <person name="Henrissat B."/>
            <person name="Kuo A."/>
            <person name="Liang C."/>
            <person name="Lipzen A."/>
            <person name="Lutzoni F."/>
            <person name="Magnuson J."/>
            <person name="Mondo S."/>
            <person name="Nolan M."/>
            <person name="Ohm R."/>
            <person name="Pangilinan J."/>
            <person name="Park H.-J."/>
            <person name="Ramirez L."/>
            <person name="Alfaro M."/>
            <person name="Sun H."/>
            <person name="Tritt A."/>
            <person name="Yoshinaga Y."/>
            <person name="Zwiers L.-H."/>
            <person name="Turgeon B.G."/>
            <person name="Goodwin S.B."/>
            <person name="Spatafora J.W."/>
            <person name="Crous P.W."/>
            <person name="Grigoriev I.V."/>
        </authorList>
    </citation>
    <scope>NUCLEOTIDE SEQUENCE</scope>
    <source>
        <strain evidence="3">CBS 342.82</strain>
    </source>
</reference>
<proteinExistence type="predicted"/>
<dbReference type="PANTHER" id="PTHR39601">
    <property type="entry name" value="CHORIOGENIN HMINOR"/>
    <property type="match status" value="1"/>
</dbReference>
<dbReference type="OrthoDB" id="4114825at2759"/>
<dbReference type="Proteomes" id="UP000504637">
    <property type="component" value="Unplaced"/>
</dbReference>
<reference evidence="3" key="3">
    <citation type="submission" date="2025-08" db="UniProtKB">
        <authorList>
            <consortium name="RefSeq"/>
        </authorList>
    </citation>
    <scope>IDENTIFICATION</scope>
    <source>
        <strain evidence="3">CBS 342.82</strain>
    </source>
</reference>
<reference evidence="3" key="2">
    <citation type="submission" date="2020-04" db="EMBL/GenBank/DDBJ databases">
        <authorList>
            <consortium name="NCBI Genome Project"/>
        </authorList>
    </citation>
    <scope>NUCLEOTIDE SEQUENCE</scope>
    <source>
        <strain evidence="3">CBS 342.82</strain>
    </source>
</reference>
<gene>
    <name evidence="3" type="ORF">K489DRAFT_292754</name>
</gene>
<protein>
    <recommendedName>
        <fullName evidence="1">DUF8004 domain-containing protein</fullName>
    </recommendedName>
</protein>
<evidence type="ECO:0000313" key="2">
    <source>
        <dbReference type="Proteomes" id="UP000504637"/>
    </source>
</evidence>
<evidence type="ECO:0000259" key="1">
    <source>
        <dbReference type="Pfam" id="PF26013"/>
    </source>
</evidence>